<organism evidence="1 2">
    <name type="scientific">Arthrobacter phage CapnMurica</name>
    <dbReference type="NCBI Taxonomy" id="1772294"/>
    <lineage>
        <taxon>Viruses</taxon>
        <taxon>Duplodnaviria</taxon>
        <taxon>Heunggongvirae</taxon>
        <taxon>Uroviricota</taxon>
        <taxon>Caudoviricetes</taxon>
        <taxon>Gordonvirus</taxon>
        <taxon>Gordonvirus captnmurica</taxon>
    </lineage>
</organism>
<evidence type="ECO:0000313" key="2">
    <source>
        <dbReference type="Proteomes" id="UP000222888"/>
    </source>
</evidence>
<protein>
    <submittedName>
        <fullName evidence="1">Uncharacterized protein</fullName>
    </submittedName>
</protein>
<accession>A0A0U4B1K6</accession>
<gene>
    <name evidence="1" type="primary">8</name>
    <name evidence="1" type="ORF">CAPNMURICA_8</name>
</gene>
<sequence>MTEVDNFLSHYGVKGMKWGITKDHHREYQEVATKDTANNIAKRQMANVNMVRYMAKGRGIQERQKFDEDWYNKLSTGKEYIAKGHDLSRVVKGVDSNALSGGYMYVSQLKSDHDMYTATIPAFTNGFKAGKKQYHSAYQVSLETKKKLAMPSAKERVDTFIETLQTKDGKQWLADNGYKGEINELNAKQVGLKYYQKFNKYAGNKDVKLNNLYFNTVKSKGYDALIDDNDAGIWSKKPTILLNPKGSVKITNVRQLSAAEINEAQRKVMKLREYNTDKQMGIR</sequence>
<proteinExistence type="predicted"/>
<keyword evidence="2" id="KW-1185">Reference proteome</keyword>
<dbReference type="Proteomes" id="UP000222888">
    <property type="component" value="Segment"/>
</dbReference>
<dbReference type="EMBL" id="KU160641">
    <property type="protein sequence ID" value="ALY08608.1"/>
    <property type="molecule type" value="Genomic_DNA"/>
</dbReference>
<name>A0A0U4B1K6_9CAUD</name>
<dbReference type="KEGG" id="vg:40079261"/>
<reference evidence="1 2" key="1">
    <citation type="submission" date="2015-11" db="EMBL/GenBank/DDBJ databases">
        <authorList>
            <person name="Amegashie A.K."/>
            <person name="Borst K.R."/>
            <person name="Casazza W.J."/>
            <person name="Chen K.H."/>
            <person name="Evans D.R."/>
            <person name="Huang J."/>
            <person name="Kaku B.M."/>
            <person name="Khetarpal S.K."/>
            <person name="Keifer M.E."/>
            <person name="Kolev H.M."/>
            <person name="McDonald H.N."/>
            <person name="Nkangabwa M.S."/>
            <person name="Rickstrew G.A."/>
            <person name="Schlossman J.R."/>
            <person name="Tender C.M."/>
            <person name="Thomas C.G."/>
            <person name="Vanderveen L.N."/>
            <person name="Varma R.N."/>
            <person name="Wong N."/>
            <person name="Zhang C.W."/>
            <person name="Cutting C.L."/>
            <person name="Davison P.A."/>
            <person name="Braun M.A."/>
            <person name="Lopez A.J."/>
            <person name="Jarvik J.W."/>
            <person name="Bradley K.W."/>
            <person name="Asai D.J."/>
            <person name="Bowman C.A."/>
            <person name="Russell D.A."/>
            <person name="Pope W.H."/>
            <person name="Jacobs-Sera D."/>
            <person name="Hendrix R.W."/>
            <person name="Hatfull G.F."/>
        </authorList>
    </citation>
    <scope>NUCLEOTIDE SEQUENCE [LARGE SCALE GENOMIC DNA]</scope>
</reference>
<dbReference type="GeneID" id="40079261"/>
<dbReference type="Pfam" id="PF23847">
    <property type="entry name" value="DUF7211"/>
    <property type="match status" value="1"/>
</dbReference>
<dbReference type="RefSeq" id="YP_009603381.1">
    <property type="nucleotide sequence ID" value="NC_041951.1"/>
</dbReference>
<dbReference type="OrthoDB" id="9679at10239"/>
<dbReference type="InterPro" id="IPR055635">
    <property type="entry name" value="DUF7211"/>
</dbReference>
<evidence type="ECO:0000313" key="1">
    <source>
        <dbReference type="EMBL" id="ALY08608.1"/>
    </source>
</evidence>